<dbReference type="InterPro" id="IPR020581">
    <property type="entry name" value="GDC_P"/>
</dbReference>
<dbReference type="Proteomes" id="UP001589788">
    <property type="component" value="Unassembled WGS sequence"/>
</dbReference>
<evidence type="ECO:0000313" key="9">
    <source>
        <dbReference type="EMBL" id="MFC0080900.1"/>
    </source>
</evidence>
<proteinExistence type="predicted"/>
<dbReference type="Pfam" id="PF00266">
    <property type="entry name" value="Aminotran_5"/>
    <property type="match status" value="1"/>
</dbReference>
<dbReference type="InterPro" id="IPR015424">
    <property type="entry name" value="PyrdxlP-dep_Trfase"/>
</dbReference>
<name>A0ABV6BZP7_9ACTN</name>
<evidence type="ECO:0000259" key="8">
    <source>
        <dbReference type="Pfam" id="PF21478"/>
    </source>
</evidence>
<organism evidence="9 10">
    <name type="scientific">Aciditerrimonas ferrireducens</name>
    <dbReference type="NCBI Taxonomy" id="667306"/>
    <lineage>
        <taxon>Bacteria</taxon>
        <taxon>Bacillati</taxon>
        <taxon>Actinomycetota</taxon>
        <taxon>Acidimicrobiia</taxon>
        <taxon>Acidimicrobiales</taxon>
        <taxon>Acidimicrobiaceae</taxon>
        <taxon>Aciditerrimonas</taxon>
    </lineage>
</organism>
<gene>
    <name evidence="9" type="primary">gcvPB</name>
    <name evidence="9" type="ORF">ACFFRE_01850</name>
</gene>
<evidence type="ECO:0000259" key="7">
    <source>
        <dbReference type="Pfam" id="PF00266"/>
    </source>
</evidence>
<evidence type="ECO:0000256" key="5">
    <source>
        <dbReference type="ARBA" id="ARBA00049026"/>
    </source>
</evidence>
<comment type="function">
    <text evidence="1">The glycine cleavage system catalyzes the degradation of glycine. The P protein binds the alpha-amino group of glycine through its pyridoxal phosphate cofactor; CO(2) is released and the remaining methylamine moiety is then transferred to the lipoamide cofactor of the H protein.</text>
</comment>
<keyword evidence="4 9" id="KW-0560">Oxidoreductase</keyword>
<dbReference type="RefSeq" id="WP_248105943.1">
    <property type="nucleotide sequence ID" value="NZ_JAKHEX010000004.1"/>
</dbReference>
<keyword evidence="10" id="KW-1185">Reference proteome</keyword>
<dbReference type="Gene3D" id="6.20.440.10">
    <property type="match status" value="1"/>
</dbReference>
<dbReference type="InterPro" id="IPR015422">
    <property type="entry name" value="PyrdxlP-dep_Trfase_small"/>
</dbReference>
<dbReference type="Gene3D" id="3.40.640.10">
    <property type="entry name" value="Type I PLP-dependent aspartate aminotransferase-like (Major domain)"/>
    <property type="match status" value="1"/>
</dbReference>
<evidence type="ECO:0000256" key="3">
    <source>
        <dbReference type="ARBA" id="ARBA00022898"/>
    </source>
</evidence>
<dbReference type="NCBIfam" id="NF003346">
    <property type="entry name" value="PRK04366.1"/>
    <property type="match status" value="1"/>
</dbReference>
<dbReference type="InterPro" id="IPR015421">
    <property type="entry name" value="PyrdxlP-dep_Trfase_major"/>
</dbReference>
<dbReference type="GO" id="GO:0004375">
    <property type="term" value="F:glycine dehydrogenase (decarboxylating) activity"/>
    <property type="evidence" value="ECO:0007669"/>
    <property type="project" value="UniProtKB-EC"/>
</dbReference>
<dbReference type="PANTHER" id="PTHR11773">
    <property type="entry name" value="GLYCINE DEHYDROGENASE, DECARBOXYLATING"/>
    <property type="match status" value="1"/>
</dbReference>
<dbReference type="SUPFAM" id="SSF53383">
    <property type="entry name" value="PLP-dependent transferases"/>
    <property type="match status" value="1"/>
</dbReference>
<keyword evidence="3" id="KW-0663">Pyridoxal phosphate</keyword>
<feature type="domain" description="Aminotransferase class V" evidence="7">
    <location>
        <begin position="169"/>
        <end position="292"/>
    </location>
</feature>
<accession>A0ABV6BZP7</accession>
<dbReference type="Pfam" id="PF21478">
    <property type="entry name" value="GcvP2_C"/>
    <property type="match status" value="1"/>
</dbReference>
<protein>
    <recommendedName>
        <fullName evidence="2">glycine dehydrogenase (aminomethyl-transferring)</fullName>
        <ecNumber evidence="2">1.4.4.2</ecNumber>
    </recommendedName>
</protein>
<evidence type="ECO:0000256" key="2">
    <source>
        <dbReference type="ARBA" id="ARBA00012134"/>
    </source>
</evidence>
<reference evidence="9 10" key="1">
    <citation type="submission" date="2024-09" db="EMBL/GenBank/DDBJ databases">
        <authorList>
            <person name="Sun Q."/>
            <person name="Mori K."/>
        </authorList>
    </citation>
    <scope>NUCLEOTIDE SEQUENCE [LARGE SCALE GENOMIC DNA]</scope>
    <source>
        <strain evidence="9 10">JCM 15389</strain>
    </source>
</reference>
<evidence type="ECO:0000256" key="4">
    <source>
        <dbReference type="ARBA" id="ARBA00023002"/>
    </source>
</evidence>
<dbReference type="EC" id="1.4.4.2" evidence="2"/>
<comment type="caution">
    <text evidence="9">The sequence shown here is derived from an EMBL/GenBank/DDBJ whole genome shotgun (WGS) entry which is preliminary data.</text>
</comment>
<dbReference type="InterPro" id="IPR000192">
    <property type="entry name" value="Aminotrans_V_dom"/>
</dbReference>
<dbReference type="InterPro" id="IPR049316">
    <property type="entry name" value="GDC-P_C"/>
</dbReference>
<evidence type="ECO:0000256" key="1">
    <source>
        <dbReference type="ARBA" id="ARBA00003788"/>
    </source>
</evidence>
<dbReference type="EMBL" id="JBHLYQ010000008">
    <property type="protein sequence ID" value="MFC0080900.1"/>
    <property type="molecule type" value="Genomic_DNA"/>
</dbReference>
<dbReference type="PANTHER" id="PTHR11773:SF1">
    <property type="entry name" value="GLYCINE DEHYDROGENASE (DECARBOXYLATING), MITOCHONDRIAL"/>
    <property type="match status" value="1"/>
</dbReference>
<feature type="region of interest" description="Disordered" evidence="6">
    <location>
        <begin position="468"/>
        <end position="517"/>
    </location>
</feature>
<sequence>MSAPGGVASGSPLLGGAPEPTLLELSVPGRRAWQLPDTGVPETPLGTLLPAELLRDAPPALPEVSERDLVAHVTRLAHRQYAVDLGAYPLGSCTMKYNPKAFDALVAWPELNAVHPASPPALAQGWLALLVALEEALCALTGMAAATLQPAAGAAGELTGLLLVRAWHHDRGERRTEVVIPDSAHGTNPASVRLAGYRAVTVPTAPDGGVDLDALRQVVGPQTAAIMLTNPNTLGLFEQRIEQVAAVVHDAGGLLYYDGANLNAIAGVVRPGDMGFDIVHLNLHKTFATPHGGGGPGAGPLAVVADLAPYLPGPRPVRVGEDRYDLQVPERSIGRVHSWHGNALVLARALAYLQVHGADGLRRVAQLAVLNARWLQARLRACFELPYDQPCLHEFVVSAAGLRRRYGVRALDVAKGLLDRGVHAPTVAFPLIVEDALMFEPTETESPQTLWAIAQACAALVEDLERPGGPERLRAAPTRTPVRRVDEARAARQLVPVEGPPLPPEALRDRPAAAGPS</sequence>
<feature type="domain" description="Glycine dehydrogenase C-terminal" evidence="8">
    <location>
        <begin position="365"/>
        <end position="463"/>
    </location>
</feature>
<dbReference type="Gene3D" id="3.90.1150.10">
    <property type="entry name" value="Aspartate Aminotransferase, domain 1"/>
    <property type="match status" value="1"/>
</dbReference>
<comment type="catalytic activity">
    <reaction evidence="5">
        <text>N(6)-[(R)-lipoyl]-L-lysyl-[glycine-cleavage complex H protein] + glycine + H(+) = N(6)-[(R)-S(8)-aminomethyldihydrolipoyl]-L-lysyl-[glycine-cleavage complex H protein] + CO2</text>
        <dbReference type="Rhea" id="RHEA:24304"/>
        <dbReference type="Rhea" id="RHEA-COMP:10494"/>
        <dbReference type="Rhea" id="RHEA-COMP:10495"/>
        <dbReference type="ChEBI" id="CHEBI:15378"/>
        <dbReference type="ChEBI" id="CHEBI:16526"/>
        <dbReference type="ChEBI" id="CHEBI:57305"/>
        <dbReference type="ChEBI" id="CHEBI:83099"/>
        <dbReference type="ChEBI" id="CHEBI:83143"/>
        <dbReference type="EC" id="1.4.4.2"/>
    </reaction>
</comment>
<evidence type="ECO:0000256" key="6">
    <source>
        <dbReference type="SAM" id="MobiDB-lite"/>
    </source>
</evidence>
<evidence type="ECO:0000313" key="10">
    <source>
        <dbReference type="Proteomes" id="UP001589788"/>
    </source>
</evidence>